<organism evidence="4 5">
    <name type="scientific">Ruminococcus bicirculans</name>
    <name type="common">ex Wegman et al. 2014</name>
    <dbReference type="NCBI Taxonomy" id="1160721"/>
    <lineage>
        <taxon>Bacteria</taxon>
        <taxon>Bacillati</taxon>
        <taxon>Bacillota</taxon>
        <taxon>Clostridia</taxon>
        <taxon>Eubacteriales</taxon>
        <taxon>Oscillospiraceae</taxon>
        <taxon>Ruminococcus</taxon>
    </lineage>
</organism>
<feature type="coiled-coil region" evidence="1">
    <location>
        <begin position="382"/>
        <end position="456"/>
    </location>
</feature>
<evidence type="ECO:0000259" key="2">
    <source>
        <dbReference type="PROSITE" id="PS51736"/>
    </source>
</evidence>
<dbReference type="InterPro" id="IPR025827">
    <property type="entry name" value="Zn_ribbon_recom_dom"/>
</dbReference>
<dbReference type="Gene3D" id="3.90.1750.20">
    <property type="entry name" value="Putative Large Serine Recombinase, Chain B, Domain 2"/>
    <property type="match status" value="1"/>
</dbReference>
<protein>
    <submittedName>
        <fullName evidence="4">Recombinase family protein</fullName>
    </submittedName>
</protein>
<dbReference type="RefSeq" id="WP_256322629.1">
    <property type="nucleotide sequence ID" value="NZ_DAWBUL010000062.1"/>
</dbReference>
<dbReference type="InterPro" id="IPR011109">
    <property type="entry name" value="DNA_bind_recombinase_dom"/>
</dbReference>
<keyword evidence="1" id="KW-0175">Coiled coil</keyword>
<dbReference type="PANTHER" id="PTHR30461">
    <property type="entry name" value="DNA-INVERTASE FROM LAMBDOID PROPHAGE"/>
    <property type="match status" value="1"/>
</dbReference>
<dbReference type="Pfam" id="PF07508">
    <property type="entry name" value="Recombinase"/>
    <property type="match status" value="1"/>
</dbReference>
<dbReference type="AlphaFoldDB" id="A0AAW5KPE8"/>
<reference evidence="4" key="1">
    <citation type="submission" date="2022-06" db="EMBL/GenBank/DDBJ databases">
        <title>Isolation of gut microbiota from human fecal samples.</title>
        <authorList>
            <person name="Pamer E.G."/>
            <person name="Barat B."/>
            <person name="Waligurski E."/>
            <person name="Medina S."/>
            <person name="Paddock L."/>
            <person name="Mostad J."/>
        </authorList>
    </citation>
    <scope>NUCLEOTIDE SEQUENCE</scope>
    <source>
        <strain evidence="4">DFI.5.57</strain>
    </source>
</reference>
<dbReference type="SUPFAM" id="SSF53041">
    <property type="entry name" value="Resolvase-like"/>
    <property type="match status" value="1"/>
</dbReference>
<accession>A0AAW5KPE8</accession>
<dbReference type="Pfam" id="PF13408">
    <property type="entry name" value="Zn_ribbon_recom"/>
    <property type="match status" value="1"/>
</dbReference>
<dbReference type="Proteomes" id="UP001206236">
    <property type="component" value="Unassembled WGS sequence"/>
</dbReference>
<comment type="caution">
    <text evidence="4">The sequence shown here is derived from an EMBL/GenBank/DDBJ whole genome shotgun (WGS) entry which is preliminary data.</text>
</comment>
<dbReference type="InterPro" id="IPR006119">
    <property type="entry name" value="Resolv_N"/>
</dbReference>
<proteinExistence type="predicted"/>
<sequence length="534" mass="61551">MEMVYTLYRVSTKQQVDKTKDDIPMQREACHEFADRMGWKIGKEFLEKGVSGFKVSANDRDAIQDLKAAALNKEFDILLVFMFDRIGRIDDETPFIVEWFVKQGIRVWSVQEGEQRFESHVDKLMNYIRFWQASGESEKTSMRIKTRMQQLKAEGSYTGGPVPFGYTLVNTGRLNKKGREVHDLAIEPVESEWVREIFSKTVNEGYGTYRCAELLNNNGVRTHNGSRFTSNNINRILRNKLLCGYVVSGETVSPKMKDLQIIDELTFERAQVILEQRMVKNEETREIARKTKTKQLLSGLMVCGHCGGHLSTIKHTDRHTRKDGTEYVKIQPKYICYHKSRGLCQCSGSTTYLVSRIDDAVCELLHEMFAGIKESPDEAVLKKNFDKEMASYRAKIKKLNHELEKHEQQLEKLEAEVADSLMGNSQFSPDVLSKVIKSTEEKIAVVKADIDTLQSEMAGKRKSMESLKPMYEMFVGWAKEFDESSIEKKKMIISQLISRIEVYKGYKLNVQLNMDYQEFCDNWDVLNKKSTINA</sequence>
<dbReference type="InterPro" id="IPR050639">
    <property type="entry name" value="SSR_resolvase"/>
</dbReference>
<dbReference type="Gene3D" id="1.10.287.1490">
    <property type="match status" value="1"/>
</dbReference>
<evidence type="ECO:0000313" key="4">
    <source>
        <dbReference type="EMBL" id="MCQ5154365.1"/>
    </source>
</evidence>
<evidence type="ECO:0000256" key="1">
    <source>
        <dbReference type="SAM" id="Coils"/>
    </source>
</evidence>
<name>A0AAW5KPE8_9FIRM</name>
<dbReference type="CDD" id="cd00338">
    <property type="entry name" value="Ser_Recombinase"/>
    <property type="match status" value="1"/>
</dbReference>
<dbReference type="InterPro" id="IPR036162">
    <property type="entry name" value="Resolvase-like_N_sf"/>
</dbReference>
<feature type="domain" description="Recombinase" evidence="3">
    <location>
        <begin position="163"/>
        <end position="280"/>
    </location>
</feature>
<dbReference type="InterPro" id="IPR038109">
    <property type="entry name" value="DNA_bind_recomb_sf"/>
</dbReference>
<evidence type="ECO:0000259" key="3">
    <source>
        <dbReference type="PROSITE" id="PS51737"/>
    </source>
</evidence>
<dbReference type="GO" id="GO:0003677">
    <property type="term" value="F:DNA binding"/>
    <property type="evidence" value="ECO:0007669"/>
    <property type="project" value="InterPro"/>
</dbReference>
<feature type="domain" description="Resolvase/invertase-type recombinase catalytic" evidence="2">
    <location>
        <begin position="3"/>
        <end position="155"/>
    </location>
</feature>
<dbReference type="PROSITE" id="PS51737">
    <property type="entry name" value="RECOMBINASE_DNA_BIND"/>
    <property type="match status" value="1"/>
</dbReference>
<evidence type="ECO:0000313" key="5">
    <source>
        <dbReference type="Proteomes" id="UP001206236"/>
    </source>
</evidence>
<dbReference type="GO" id="GO:0000150">
    <property type="term" value="F:DNA strand exchange activity"/>
    <property type="evidence" value="ECO:0007669"/>
    <property type="project" value="InterPro"/>
</dbReference>
<dbReference type="SMART" id="SM00857">
    <property type="entry name" value="Resolvase"/>
    <property type="match status" value="1"/>
</dbReference>
<gene>
    <name evidence="4" type="ORF">NE632_13800</name>
</gene>
<dbReference type="EMBL" id="JANGCN010000060">
    <property type="protein sequence ID" value="MCQ5154365.1"/>
    <property type="molecule type" value="Genomic_DNA"/>
</dbReference>
<dbReference type="PROSITE" id="PS51736">
    <property type="entry name" value="RECOMBINASES_3"/>
    <property type="match status" value="1"/>
</dbReference>
<dbReference type="PANTHER" id="PTHR30461:SF23">
    <property type="entry name" value="DNA RECOMBINASE-RELATED"/>
    <property type="match status" value="1"/>
</dbReference>
<dbReference type="Pfam" id="PF00239">
    <property type="entry name" value="Resolvase"/>
    <property type="match status" value="1"/>
</dbReference>
<dbReference type="Gene3D" id="3.40.50.1390">
    <property type="entry name" value="Resolvase, N-terminal catalytic domain"/>
    <property type="match status" value="1"/>
</dbReference>